<feature type="compositionally biased region" description="Polar residues" evidence="5">
    <location>
        <begin position="117"/>
        <end position="127"/>
    </location>
</feature>
<organism evidence="7 8">
    <name type="scientific">Knufia fluminis</name>
    <dbReference type="NCBI Taxonomy" id="191047"/>
    <lineage>
        <taxon>Eukaryota</taxon>
        <taxon>Fungi</taxon>
        <taxon>Dikarya</taxon>
        <taxon>Ascomycota</taxon>
        <taxon>Pezizomycotina</taxon>
        <taxon>Eurotiomycetes</taxon>
        <taxon>Chaetothyriomycetidae</taxon>
        <taxon>Chaetothyriales</taxon>
        <taxon>Trichomeriaceae</taxon>
        <taxon>Knufia</taxon>
    </lineage>
</organism>
<protein>
    <recommendedName>
        <fullName evidence="6">CCHC-type domain-containing protein</fullName>
    </recommendedName>
</protein>
<sequence>MGRSKNRSKRKGSAIDTPGESRTAAVGKRGRKRSLAPASNAETRNSQEPARKRRKASLKDNRKPGNTVGTENLRDFVPFSSLHNTDFAQGQQSSMPVQNFGNNRLRSGFLDARRIQRSASHPGTPSDSGDDPNSPAPVVYDLDTEDEDGGITLNVQGNDSVPIVISDDDETEEEEGQINESSDLEEGQEREDVQPTTGGDSMQVDWLTERPTADDVETRFAAESTLSKAQVYLKDLNPDQLEDQIKYAFWQLQRDQIDLSRPARCLHCQAEGHIDEKCPQKTCMHCGSFGAHDSALCPRVKRCDTCRQPGHELCNGMRNTTIPCDLCSLAGHSENICPLRHYPRAAASSTEPLRLWVTCSACASKSHLVGDCSRSVSSKAPRWSLKSLDPDHIVNLSIQSGMEQLEREAQNRGMRPEGLKIRGRANQHQADSRRHDLRNSDSDDLENFLSHPPRTRIDRRNAPPVPPPQDPYHYRPGDNTRYDRYAAPSGSDSYRPPRNDFYATDSFGRRRSRSPPTLGRYALDRSPSPDSYNSYRPGNYSHPRRSPPPSRSNIPSRALQHLPRPAPGLSIQLPTRKSSNTSTNGAASAANANLPPKPTFATNVNPTDTRQKNGNKKPRPRPKKANKK</sequence>
<dbReference type="GO" id="GO:0008270">
    <property type="term" value="F:zinc ion binding"/>
    <property type="evidence" value="ECO:0007669"/>
    <property type="project" value="UniProtKB-KW"/>
</dbReference>
<keyword evidence="2" id="KW-0677">Repeat</keyword>
<dbReference type="EMBL" id="JAKLMC020000003">
    <property type="protein sequence ID" value="KAK5957549.1"/>
    <property type="molecule type" value="Genomic_DNA"/>
</dbReference>
<feature type="compositionally biased region" description="Basic and acidic residues" evidence="5">
    <location>
        <begin position="406"/>
        <end position="420"/>
    </location>
</feature>
<feature type="compositionally biased region" description="Basic residues" evidence="5">
    <location>
        <begin position="1"/>
        <end position="12"/>
    </location>
</feature>
<reference evidence="7 8" key="1">
    <citation type="submission" date="2022-12" db="EMBL/GenBank/DDBJ databases">
        <title>Genomic features and morphological characterization of a novel Knufia sp. strain isolated from spacecraft assembly facility.</title>
        <authorList>
            <person name="Teixeira M."/>
            <person name="Chander A.M."/>
            <person name="Stajich J.E."/>
            <person name="Venkateswaran K."/>
        </authorList>
    </citation>
    <scope>NUCLEOTIDE SEQUENCE [LARGE SCALE GENOMIC DNA]</scope>
    <source>
        <strain evidence="7 8">FJI-L2-BK-P2</strain>
    </source>
</reference>
<feature type="domain" description="CCHC-type" evidence="6">
    <location>
        <begin position="323"/>
        <end position="339"/>
    </location>
</feature>
<keyword evidence="3" id="KW-0863">Zinc-finger</keyword>
<keyword evidence="4" id="KW-0862">Zinc</keyword>
<feature type="compositionally biased region" description="Basic residues" evidence="5">
    <location>
        <begin position="613"/>
        <end position="628"/>
    </location>
</feature>
<gene>
    <name evidence="7" type="ORF">OHC33_001925</name>
</gene>
<dbReference type="PANTHER" id="PTHR47103">
    <property type="entry name" value="DNA-BINDING PROTEIN"/>
    <property type="match status" value="1"/>
</dbReference>
<evidence type="ECO:0000256" key="1">
    <source>
        <dbReference type="ARBA" id="ARBA00022723"/>
    </source>
</evidence>
<name>A0AAN8EK71_9EURO</name>
<dbReference type="PANTHER" id="PTHR47103:SF8">
    <property type="entry name" value="DNA-BINDING PROTEIN"/>
    <property type="match status" value="1"/>
</dbReference>
<feature type="compositionally biased region" description="Polar residues" evidence="5">
    <location>
        <begin position="81"/>
        <end position="105"/>
    </location>
</feature>
<accession>A0AAN8EK71</accession>
<evidence type="ECO:0000256" key="4">
    <source>
        <dbReference type="ARBA" id="ARBA00022833"/>
    </source>
</evidence>
<evidence type="ECO:0000259" key="6">
    <source>
        <dbReference type="SMART" id="SM00343"/>
    </source>
</evidence>
<feature type="region of interest" description="Disordered" evidence="5">
    <location>
        <begin position="1"/>
        <end position="205"/>
    </location>
</feature>
<evidence type="ECO:0000256" key="3">
    <source>
        <dbReference type="ARBA" id="ARBA00022771"/>
    </source>
</evidence>
<feature type="compositionally biased region" description="Basic and acidic residues" evidence="5">
    <location>
        <begin position="472"/>
        <end position="484"/>
    </location>
</feature>
<dbReference type="SMART" id="SM00343">
    <property type="entry name" value="ZnF_C2HC"/>
    <property type="match status" value="4"/>
</dbReference>
<evidence type="ECO:0000256" key="2">
    <source>
        <dbReference type="ARBA" id="ARBA00022737"/>
    </source>
</evidence>
<evidence type="ECO:0000256" key="5">
    <source>
        <dbReference type="SAM" id="MobiDB-lite"/>
    </source>
</evidence>
<feature type="compositionally biased region" description="Acidic residues" evidence="5">
    <location>
        <begin position="166"/>
        <end position="189"/>
    </location>
</feature>
<dbReference type="AlphaFoldDB" id="A0AAN8EK71"/>
<keyword evidence="8" id="KW-1185">Reference proteome</keyword>
<dbReference type="InterPro" id="IPR001878">
    <property type="entry name" value="Znf_CCHC"/>
</dbReference>
<feature type="compositionally biased region" description="Low complexity" evidence="5">
    <location>
        <begin position="578"/>
        <end position="593"/>
    </location>
</feature>
<dbReference type="GO" id="GO:0003676">
    <property type="term" value="F:nucleic acid binding"/>
    <property type="evidence" value="ECO:0007669"/>
    <property type="project" value="InterPro"/>
</dbReference>
<feature type="compositionally biased region" description="Basic and acidic residues" evidence="5">
    <location>
        <begin position="430"/>
        <end position="441"/>
    </location>
</feature>
<evidence type="ECO:0000313" key="7">
    <source>
        <dbReference type="EMBL" id="KAK5957549.1"/>
    </source>
</evidence>
<keyword evidence="1" id="KW-0479">Metal-binding</keyword>
<feature type="domain" description="CCHC-type" evidence="6">
    <location>
        <begin position="264"/>
        <end position="280"/>
    </location>
</feature>
<feature type="domain" description="CCHC-type" evidence="6">
    <location>
        <begin position="358"/>
        <end position="374"/>
    </location>
</feature>
<proteinExistence type="predicted"/>
<evidence type="ECO:0000313" key="8">
    <source>
        <dbReference type="Proteomes" id="UP001316803"/>
    </source>
</evidence>
<feature type="domain" description="CCHC-type" evidence="6">
    <location>
        <begin position="282"/>
        <end position="299"/>
    </location>
</feature>
<dbReference type="Proteomes" id="UP001316803">
    <property type="component" value="Unassembled WGS sequence"/>
</dbReference>
<comment type="caution">
    <text evidence="7">The sequence shown here is derived from an EMBL/GenBank/DDBJ whole genome shotgun (WGS) entry which is preliminary data.</text>
</comment>
<feature type="region of interest" description="Disordered" evidence="5">
    <location>
        <begin position="406"/>
        <end position="628"/>
    </location>
</feature>